<dbReference type="AlphaFoldDB" id="A0A2A2M539"/>
<feature type="compositionally biased region" description="Gly residues" evidence="1">
    <location>
        <begin position="17"/>
        <end position="37"/>
    </location>
</feature>
<dbReference type="EMBL" id="LIAE01005040">
    <property type="protein sequence ID" value="PAV93566.1"/>
    <property type="molecule type" value="Genomic_DNA"/>
</dbReference>
<reference evidence="2 3" key="1">
    <citation type="journal article" date="2017" name="Curr. Biol.">
        <title>Genome architecture and evolution of a unichromosomal asexual nematode.</title>
        <authorList>
            <person name="Fradin H."/>
            <person name="Zegar C."/>
            <person name="Gutwein M."/>
            <person name="Lucas J."/>
            <person name="Kovtun M."/>
            <person name="Corcoran D."/>
            <person name="Baugh L.R."/>
            <person name="Kiontke K."/>
            <person name="Gunsalus K."/>
            <person name="Fitch D.H."/>
            <person name="Piano F."/>
        </authorList>
    </citation>
    <scope>NUCLEOTIDE SEQUENCE [LARGE SCALE GENOMIC DNA]</scope>
    <source>
        <strain evidence="2">PF1309</strain>
    </source>
</reference>
<dbReference type="Proteomes" id="UP000218231">
    <property type="component" value="Unassembled WGS sequence"/>
</dbReference>
<keyword evidence="3" id="KW-1185">Reference proteome</keyword>
<comment type="caution">
    <text evidence="2">The sequence shown here is derived from an EMBL/GenBank/DDBJ whole genome shotgun (WGS) entry which is preliminary data.</text>
</comment>
<evidence type="ECO:0000313" key="2">
    <source>
        <dbReference type="EMBL" id="PAV93566.1"/>
    </source>
</evidence>
<name>A0A2A2M539_9BILA</name>
<feature type="compositionally biased region" description="Basic and acidic residues" evidence="1">
    <location>
        <begin position="1"/>
        <end position="14"/>
    </location>
</feature>
<evidence type="ECO:0000256" key="1">
    <source>
        <dbReference type="SAM" id="MobiDB-lite"/>
    </source>
</evidence>
<proteinExistence type="predicted"/>
<organism evidence="2 3">
    <name type="scientific">Diploscapter pachys</name>
    <dbReference type="NCBI Taxonomy" id="2018661"/>
    <lineage>
        <taxon>Eukaryota</taxon>
        <taxon>Metazoa</taxon>
        <taxon>Ecdysozoa</taxon>
        <taxon>Nematoda</taxon>
        <taxon>Chromadorea</taxon>
        <taxon>Rhabditida</taxon>
        <taxon>Rhabditina</taxon>
        <taxon>Rhabditomorpha</taxon>
        <taxon>Rhabditoidea</taxon>
        <taxon>Rhabditidae</taxon>
        <taxon>Diploscapter</taxon>
    </lineage>
</organism>
<accession>A0A2A2M539</accession>
<gene>
    <name evidence="2" type="ORF">WR25_05179</name>
</gene>
<sequence>MADRGEAIGRDLRQDGVGAGVGGDDAALPGGGGAGGEGEGRAQPSACRHPGLGPGSTGPQGGGPSLLPSP</sequence>
<feature type="compositionally biased region" description="Gly residues" evidence="1">
    <location>
        <begin position="52"/>
        <end position="64"/>
    </location>
</feature>
<feature type="region of interest" description="Disordered" evidence="1">
    <location>
        <begin position="1"/>
        <end position="70"/>
    </location>
</feature>
<evidence type="ECO:0000313" key="3">
    <source>
        <dbReference type="Proteomes" id="UP000218231"/>
    </source>
</evidence>
<protein>
    <submittedName>
        <fullName evidence="2">Uncharacterized protein</fullName>
    </submittedName>
</protein>